<dbReference type="GO" id="GO:0016020">
    <property type="term" value="C:membrane"/>
    <property type="evidence" value="ECO:0007669"/>
    <property type="project" value="InterPro"/>
</dbReference>
<evidence type="ECO:0000259" key="2">
    <source>
        <dbReference type="Pfam" id="PF06580"/>
    </source>
</evidence>
<keyword evidence="1" id="KW-0812">Transmembrane</keyword>
<feature type="domain" description="Signal transduction histidine kinase internal region" evidence="2">
    <location>
        <begin position="162"/>
        <end position="238"/>
    </location>
</feature>
<feature type="transmembrane region" description="Helical" evidence="1">
    <location>
        <begin position="121"/>
        <end position="142"/>
    </location>
</feature>
<evidence type="ECO:0000313" key="3">
    <source>
        <dbReference type="EMBL" id="REH52345.1"/>
    </source>
</evidence>
<dbReference type="Pfam" id="PF06580">
    <property type="entry name" value="His_kinase"/>
    <property type="match status" value="1"/>
</dbReference>
<dbReference type="OrthoDB" id="9809908at2"/>
<keyword evidence="3" id="KW-0418">Kinase</keyword>
<keyword evidence="1" id="KW-0472">Membrane</keyword>
<sequence length="350" mass="41237">MKSFASLKNNKTIPRKYHVIFWVSYFCFNVIRWGSYFGDYWYSLKSNLIEFPLHIILVYTSIYFLVPNFLAKKKYKFYIFLLIASLGFLYIIRTGLNYLLVTKNIWPESDGHQQAFTFNHIIAVTLGELYVLALATAIKFTIDWVYQKKRIATLQKEQLKSELNFLKTQIQPHFFFNTLNNLYALTLEQSEQAPEVVLKLSNIMQYVIYDATKPKVKLLNEIQHIQNYIDLERLRCHENAIINIEIGGEIDNVKIPPLIFLSFIENSFKHGNKNSPNFYIYISIEKQPENRLLFSIKNSYEKDSLFKNSEKSGIGNINTKRRLNLLYKNSYDLSFLKNENNYCVTLNIPL</sequence>
<keyword evidence="3" id="KW-0808">Transferase</keyword>
<dbReference type="AlphaFoldDB" id="A0A3E0I2E4"/>
<dbReference type="InterPro" id="IPR050640">
    <property type="entry name" value="Bact_2-comp_sensor_kinase"/>
</dbReference>
<evidence type="ECO:0000313" key="4">
    <source>
        <dbReference type="Proteomes" id="UP000256884"/>
    </source>
</evidence>
<dbReference type="PANTHER" id="PTHR34220">
    <property type="entry name" value="SENSOR HISTIDINE KINASE YPDA"/>
    <property type="match status" value="1"/>
</dbReference>
<protein>
    <submittedName>
        <fullName evidence="3">Histidine kinase</fullName>
    </submittedName>
</protein>
<dbReference type="RefSeq" id="WP_115900706.1">
    <property type="nucleotide sequence ID" value="NZ_QUNS01000003.1"/>
</dbReference>
<dbReference type="EMBL" id="QUNS01000003">
    <property type="protein sequence ID" value="REH52345.1"/>
    <property type="molecule type" value="Genomic_DNA"/>
</dbReference>
<keyword evidence="1" id="KW-1133">Transmembrane helix</keyword>
<comment type="caution">
    <text evidence="3">The sequence shown here is derived from an EMBL/GenBank/DDBJ whole genome shotgun (WGS) entry which is preliminary data.</text>
</comment>
<name>A0A3E0I2E4_9FLAO</name>
<feature type="transmembrane region" description="Helical" evidence="1">
    <location>
        <begin position="78"/>
        <end position="101"/>
    </location>
</feature>
<dbReference type="InterPro" id="IPR010559">
    <property type="entry name" value="Sig_transdc_His_kin_internal"/>
</dbReference>
<evidence type="ECO:0000256" key="1">
    <source>
        <dbReference type="SAM" id="Phobius"/>
    </source>
</evidence>
<accession>A0A3E0I2E4</accession>
<dbReference type="Proteomes" id="UP000256884">
    <property type="component" value="Unassembled WGS sequence"/>
</dbReference>
<keyword evidence="4" id="KW-1185">Reference proteome</keyword>
<feature type="transmembrane region" description="Helical" evidence="1">
    <location>
        <begin position="48"/>
        <end position="66"/>
    </location>
</feature>
<proteinExistence type="predicted"/>
<dbReference type="GO" id="GO:0000155">
    <property type="term" value="F:phosphorelay sensor kinase activity"/>
    <property type="evidence" value="ECO:0007669"/>
    <property type="project" value="InterPro"/>
</dbReference>
<dbReference type="PANTHER" id="PTHR34220:SF7">
    <property type="entry name" value="SENSOR HISTIDINE KINASE YPDA"/>
    <property type="match status" value="1"/>
</dbReference>
<organism evidence="3 4">
    <name type="scientific">Tenacibaculum gallaicum</name>
    <dbReference type="NCBI Taxonomy" id="561505"/>
    <lineage>
        <taxon>Bacteria</taxon>
        <taxon>Pseudomonadati</taxon>
        <taxon>Bacteroidota</taxon>
        <taxon>Flavobacteriia</taxon>
        <taxon>Flavobacteriales</taxon>
        <taxon>Flavobacteriaceae</taxon>
        <taxon>Tenacibaculum</taxon>
    </lineage>
</organism>
<gene>
    <name evidence="3" type="ORF">C7448_10377</name>
</gene>
<feature type="transmembrane region" description="Helical" evidence="1">
    <location>
        <begin position="20"/>
        <end position="42"/>
    </location>
</feature>
<reference evidence="3 4" key="1">
    <citation type="submission" date="2018-08" db="EMBL/GenBank/DDBJ databases">
        <title>Genomic Encyclopedia of Type Strains, Phase IV (KMG-IV): sequencing the most valuable type-strain genomes for metagenomic binning, comparative biology and taxonomic classification.</title>
        <authorList>
            <person name="Goeker M."/>
        </authorList>
    </citation>
    <scope>NUCLEOTIDE SEQUENCE [LARGE SCALE GENOMIC DNA]</scope>
    <source>
        <strain evidence="3 4">DSM 18841</strain>
    </source>
</reference>